<reference evidence="2" key="1">
    <citation type="journal article" date="2016" name="Nat. Biotechnol.">
        <title>Sequencing wild and cultivated cassava and related species reveals extensive interspecific hybridization and genetic diversity.</title>
        <authorList>
            <person name="Bredeson J.V."/>
            <person name="Lyons J.B."/>
            <person name="Prochnik S.E."/>
            <person name="Wu G.A."/>
            <person name="Ha C.M."/>
            <person name="Edsinger-Gonzales E."/>
            <person name="Grimwood J."/>
            <person name="Schmutz J."/>
            <person name="Rabbi I.Y."/>
            <person name="Egesi C."/>
            <person name="Nauluvula P."/>
            <person name="Lebot V."/>
            <person name="Ndunguru J."/>
            <person name="Mkamilo G."/>
            <person name="Bart R.S."/>
            <person name="Setter T.L."/>
            <person name="Gleadow R.M."/>
            <person name="Kulakow P."/>
            <person name="Ferguson M.E."/>
            <person name="Rounsley S."/>
            <person name="Rokhsar D.S."/>
        </authorList>
    </citation>
    <scope>NUCLEOTIDE SEQUENCE [LARGE SCALE GENOMIC DNA]</scope>
    <source>
        <strain evidence="2">cv. AM560-2</strain>
    </source>
</reference>
<evidence type="ECO:0000313" key="1">
    <source>
        <dbReference type="EMBL" id="KAG8660444.1"/>
    </source>
</evidence>
<accession>A0ACB7I8A9</accession>
<dbReference type="Proteomes" id="UP000091857">
    <property type="component" value="Chromosome 2"/>
</dbReference>
<protein>
    <submittedName>
        <fullName evidence="1">Uncharacterized protein</fullName>
    </submittedName>
</protein>
<gene>
    <name evidence="1" type="ORF">MANES_02G159100v8</name>
</gene>
<name>A0ACB7I8A9_MANES</name>
<proteinExistence type="predicted"/>
<evidence type="ECO:0000313" key="2">
    <source>
        <dbReference type="Proteomes" id="UP000091857"/>
    </source>
</evidence>
<keyword evidence="2" id="KW-1185">Reference proteome</keyword>
<dbReference type="EMBL" id="CM004388">
    <property type="protein sequence ID" value="KAG8660444.1"/>
    <property type="molecule type" value="Genomic_DNA"/>
</dbReference>
<sequence>MGKPEARIHLSNKFSWAKATNSNKSVIISVYVESPRKCSHHKTGDHLTNKAKRNPLFRRPQGAETKCYDRRAELLAYVRQLRDGGARHSRRDSLRLKFEEKKSKLSSAPVRIETSMRRIFRRNERQDRYEKIVSEENCGVVPEFHSRNKKTPRGNIASSFCNKLKRMFKGLSCGLTCSER</sequence>
<comment type="caution">
    <text evidence="1">The sequence shown here is derived from an EMBL/GenBank/DDBJ whole genome shotgun (WGS) entry which is preliminary data.</text>
</comment>
<organism evidence="1 2">
    <name type="scientific">Manihot esculenta</name>
    <name type="common">Cassava</name>
    <name type="synonym">Jatropha manihot</name>
    <dbReference type="NCBI Taxonomy" id="3983"/>
    <lineage>
        <taxon>Eukaryota</taxon>
        <taxon>Viridiplantae</taxon>
        <taxon>Streptophyta</taxon>
        <taxon>Embryophyta</taxon>
        <taxon>Tracheophyta</taxon>
        <taxon>Spermatophyta</taxon>
        <taxon>Magnoliopsida</taxon>
        <taxon>eudicotyledons</taxon>
        <taxon>Gunneridae</taxon>
        <taxon>Pentapetalae</taxon>
        <taxon>rosids</taxon>
        <taxon>fabids</taxon>
        <taxon>Malpighiales</taxon>
        <taxon>Euphorbiaceae</taxon>
        <taxon>Crotonoideae</taxon>
        <taxon>Manihoteae</taxon>
        <taxon>Manihot</taxon>
    </lineage>
</organism>